<organism evidence="2 3">
    <name type="scientific">Elysia marginata</name>
    <dbReference type="NCBI Taxonomy" id="1093978"/>
    <lineage>
        <taxon>Eukaryota</taxon>
        <taxon>Metazoa</taxon>
        <taxon>Spiralia</taxon>
        <taxon>Lophotrochozoa</taxon>
        <taxon>Mollusca</taxon>
        <taxon>Gastropoda</taxon>
        <taxon>Heterobranchia</taxon>
        <taxon>Euthyneura</taxon>
        <taxon>Panpulmonata</taxon>
        <taxon>Sacoglossa</taxon>
        <taxon>Placobranchoidea</taxon>
        <taxon>Plakobranchidae</taxon>
        <taxon>Elysia</taxon>
    </lineage>
</organism>
<accession>A0AAV4H8W0</accession>
<dbReference type="InterPro" id="IPR043502">
    <property type="entry name" value="DNA/RNA_pol_sf"/>
</dbReference>
<dbReference type="InterPro" id="IPR043128">
    <property type="entry name" value="Rev_trsase/Diguanyl_cyclase"/>
</dbReference>
<dbReference type="AlphaFoldDB" id="A0AAV4H8W0"/>
<dbReference type="PANTHER" id="PTHR47027">
    <property type="entry name" value="REVERSE TRANSCRIPTASE DOMAIN-CONTAINING PROTEIN"/>
    <property type="match status" value="1"/>
</dbReference>
<dbReference type="EMBL" id="BMAT01005488">
    <property type="protein sequence ID" value="GFR94189.1"/>
    <property type="molecule type" value="Genomic_DNA"/>
</dbReference>
<name>A0AAV4H8W0_9GAST</name>
<dbReference type="Gene3D" id="3.30.70.270">
    <property type="match status" value="1"/>
</dbReference>
<dbReference type="SUPFAM" id="SSF56672">
    <property type="entry name" value="DNA/RNA polymerases"/>
    <property type="match status" value="1"/>
</dbReference>
<evidence type="ECO:0000313" key="3">
    <source>
        <dbReference type="Proteomes" id="UP000762676"/>
    </source>
</evidence>
<proteinExistence type="predicted"/>
<feature type="domain" description="Reverse transcriptase" evidence="1">
    <location>
        <begin position="1"/>
        <end position="301"/>
    </location>
</feature>
<keyword evidence="3" id="KW-1185">Reference proteome</keyword>
<dbReference type="PROSITE" id="PS50878">
    <property type="entry name" value="RT_POL"/>
    <property type="match status" value="1"/>
</dbReference>
<protein>
    <submittedName>
        <fullName evidence="2">Retrovirus-related Pol polyprotein from type-1 retrotransposable element R2</fullName>
    </submittedName>
</protein>
<dbReference type="PANTHER" id="PTHR47027:SF28">
    <property type="entry name" value="ENDONUCLEASE-REVERSE TRANSCRIPTASE"/>
    <property type="match status" value="1"/>
</dbReference>
<comment type="caution">
    <text evidence="2">The sequence shown here is derived from an EMBL/GenBank/DDBJ whole genome shotgun (WGS) entry which is preliminary data.</text>
</comment>
<evidence type="ECO:0000259" key="1">
    <source>
        <dbReference type="PROSITE" id="PS50878"/>
    </source>
</evidence>
<evidence type="ECO:0000313" key="2">
    <source>
        <dbReference type="EMBL" id="GFR94189.1"/>
    </source>
</evidence>
<sequence>MIYRIAKQRAEAKRDIKEIKVIKDQKGEVLSDGEKIKERWREYYTTLLNKENQRDELEDMPPVEGPIEELTRKEIIDAIKAMKKGKAAGCSGVSADMIKGLEESGVDIMGGEPQTQSSPSSKYKKNIKKKKGELFTTFVDLEKAYDRVPRDLVYWSLRKRKVPEKLIRLVKATYKKATTVVRTAHSKTGQFETEVGLHQGSGLSPFLFTIVLDTISEECRNGLPWELLFADDLAIIADSEEELQRRWLKWQIGLESKGLKVNTGKTEVMVSGRNRTKVNIKDKEGRELNQVDQFKYLGVTFSEEGGSETAVRARVKTAWQKWRELGPVIADKKIPTKLKTKLYTTVVRPVILYGAECWTTGVKEKNLLEKTEMRMLTRIKGVTLKDKMKS</sequence>
<dbReference type="Pfam" id="PF00078">
    <property type="entry name" value="RVT_1"/>
    <property type="match status" value="1"/>
</dbReference>
<dbReference type="Proteomes" id="UP000762676">
    <property type="component" value="Unassembled WGS sequence"/>
</dbReference>
<dbReference type="InterPro" id="IPR000477">
    <property type="entry name" value="RT_dom"/>
</dbReference>
<reference evidence="2 3" key="1">
    <citation type="journal article" date="2021" name="Elife">
        <title>Chloroplast acquisition without the gene transfer in kleptoplastic sea slugs, Plakobranchus ocellatus.</title>
        <authorList>
            <person name="Maeda T."/>
            <person name="Takahashi S."/>
            <person name="Yoshida T."/>
            <person name="Shimamura S."/>
            <person name="Takaki Y."/>
            <person name="Nagai Y."/>
            <person name="Toyoda A."/>
            <person name="Suzuki Y."/>
            <person name="Arimoto A."/>
            <person name="Ishii H."/>
            <person name="Satoh N."/>
            <person name="Nishiyama T."/>
            <person name="Hasebe M."/>
            <person name="Maruyama T."/>
            <person name="Minagawa J."/>
            <person name="Obokata J."/>
            <person name="Shigenobu S."/>
        </authorList>
    </citation>
    <scope>NUCLEOTIDE SEQUENCE [LARGE SCALE GENOMIC DNA]</scope>
</reference>
<gene>
    <name evidence="2" type="ORF">ElyMa_002662000</name>
</gene>